<protein>
    <submittedName>
        <fullName evidence="1">Uncharacterized protein</fullName>
    </submittedName>
</protein>
<name>A0A9D4ECC6_DREPO</name>
<reference evidence="1" key="2">
    <citation type="submission" date="2020-11" db="EMBL/GenBank/DDBJ databases">
        <authorList>
            <person name="McCartney M.A."/>
            <person name="Auch B."/>
            <person name="Kono T."/>
            <person name="Mallez S."/>
            <person name="Becker A."/>
            <person name="Gohl D.M."/>
            <person name="Silverstein K.A.T."/>
            <person name="Koren S."/>
            <person name="Bechman K.B."/>
            <person name="Herman A."/>
            <person name="Abrahante J.E."/>
            <person name="Garbe J."/>
        </authorList>
    </citation>
    <scope>NUCLEOTIDE SEQUENCE</scope>
    <source>
        <strain evidence="1">Duluth1</strain>
        <tissue evidence="1">Whole animal</tissue>
    </source>
</reference>
<keyword evidence="2" id="KW-1185">Reference proteome</keyword>
<gene>
    <name evidence="1" type="ORF">DPMN_176951</name>
</gene>
<comment type="caution">
    <text evidence="1">The sequence shown here is derived from an EMBL/GenBank/DDBJ whole genome shotgun (WGS) entry which is preliminary data.</text>
</comment>
<proteinExistence type="predicted"/>
<accession>A0A9D4ECC6</accession>
<evidence type="ECO:0000313" key="1">
    <source>
        <dbReference type="EMBL" id="KAH3775547.1"/>
    </source>
</evidence>
<evidence type="ECO:0000313" key="2">
    <source>
        <dbReference type="Proteomes" id="UP000828390"/>
    </source>
</evidence>
<sequence length="92" mass="10427">MSTRVVGMHTKITNMSAMQRLTRYIFTVVFIRRLHEITTTTRILPTTPTIKMMAYKIVELMTMYSGGVGISNLAELGPVRLFSNANNSDEKE</sequence>
<organism evidence="1 2">
    <name type="scientific">Dreissena polymorpha</name>
    <name type="common">Zebra mussel</name>
    <name type="synonym">Mytilus polymorpha</name>
    <dbReference type="NCBI Taxonomy" id="45954"/>
    <lineage>
        <taxon>Eukaryota</taxon>
        <taxon>Metazoa</taxon>
        <taxon>Spiralia</taxon>
        <taxon>Lophotrochozoa</taxon>
        <taxon>Mollusca</taxon>
        <taxon>Bivalvia</taxon>
        <taxon>Autobranchia</taxon>
        <taxon>Heteroconchia</taxon>
        <taxon>Euheterodonta</taxon>
        <taxon>Imparidentia</taxon>
        <taxon>Neoheterodontei</taxon>
        <taxon>Myida</taxon>
        <taxon>Dreissenoidea</taxon>
        <taxon>Dreissenidae</taxon>
        <taxon>Dreissena</taxon>
    </lineage>
</organism>
<reference evidence="1" key="1">
    <citation type="journal article" date="2019" name="bioRxiv">
        <title>The Genome of the Zebra Mussel, Dreissena polymorpha: A Resource for Invasive Species Research.</title>
        <authorList>
            <person name="McCartney M.A."/>
            <person name="Auch B."/>
            <person name="Kono T."/>
            <person name="Mallez S."/>
            <person name="Zhang Y."/>
            <person name="Obille A."/>
            <person name="Becker A."/>
            <person name="Abrahante J.E."/>
            <person name="Garbe J."/>
            <person name="Badalamenti J.P."/>
            <person name="Herman A."/>
            <person name="Mangelson H."/>
            <person name="Liachko I."/>
            <person name="Sullivan S."/>
            <person name="Sone E.D."/>
            <person name="Koren S."/>
            <person name="Silverstein K.A.T."/>
            <person name="Beckman K.B."/>
            <person name="Gohl D.M."/>
        </authorList>
    </citation>
    <scope>NUCLEOTIDE SEQUENCE</scope>
    <source>
        <strain evidence="1">Duluth1</strain>
        <tissue evidence="1">Whole animal</tissue>
    </source>
</reference>
<dbReference type="AlphaFoldDB" id="A0A9D4ECC6"/>
<dbReference type="EMBL" id="JAIWYP010000009">
    <property type="protein sequence ID" value="KAH3775547.1"/>
    <property type="molecule type" value="Genomic_DNA"/>
</dbReference>
<dbReference type="Proteomes" id="UP000828390">
    <property type="component" value="Unassembled WGS sequence"/>
</dbReference>